<dbReference type="RefSeq" id="WP_012940481.1">
    <property type="nucleotide sequence ID" value="NC_013741.1"/>
</dbReference>
<dbReference type="InterPro" id="IPR016039">
    <property type="entry name" value="Thiolase-like"/>
</dbReference>
<keyword evidence="5" id="KW-1185">Reference proteome</keyword>
<dbReference type="Pfam" id="PF00108">
    <property type="entry name" value="Thiolase_N"/>
    <property type="match status" value="1"/>
</dbReference>
<dbReference type="PANTHER" id="PTHR42870">
    <property type="entry name" value="ACETYL-COA C-ACETYLTRANSFERASE"/>
    <property type="match status" value="1"/>
</dbReference>
<name>D2RDF1_ARCPA</name>
<feature type="domain" description="Thiolase N-terminal" evidence="2">
    <location>
        <begin position="3"/>
        <end position="230"/>
    </location>
</feature>
<dbReference type="Proteomes" id="UP000001901">
    <property type="component" value="Chromosome"/>
</dbReference>
<dbReference type="SUPFAM" id="SSF53901">
    <property type="entry name" value="Thiolase-like"/>
    <property type="match status" value="2"/>
</dbReference>
<dbReference type="InterPro" id="IPR020616">
    <property type="entry name" value="Thiolase_N"/>
</dbReference>
<evidence type="ECO:0000313" key="4">
    <source>
        <dbReference type="EMBL" id="ADB58145.1"/>
    </source>
</evidence>
<keyword evidence="1" id="KW-0414">Isoprene biosynthesis</keyword>
<evidence type="ECO:0000313" key="5">
    <source>
        <dbReference type="Proteomes" id="UP000001901"/>
    </source>
</evidence>
<dbReference type="Gene3D" id="3.40.47.10">
    <property type="match status" value="1"/>
</dbReference>
<dbReference type="InterPro" id="IPR055140">
    <property type="entry name" value="Thiolase_C_2"/>
</dbReference>
<dbReference type="GO" id="GO:0008299">
    <property type="term" value="P:isoprenoid biosynthetic process"/>
    <property type="evidence" value="ECO:0007669"/>
    <property type="project" value="UniProtKB-KW"/>
</dbReference>
<dbReference type="HOGENOM" id="CLU_035425_4_0_2"/>
<dbReference type="eggNOG" id="arCOG01278">
    <property type="taxonomic scope" value="Archaea"/>
</dbReference>
<dbReference type="PANTHER" id="PTHR42870:SF6">
    <property type="entry name" value="ACETYL-COA C-ACYLTRANSFERASE"/>
    <property type="match status" value="1"/>
</dbReference>
<dbReference type="CDD" id="cd00829">
    <property type="entry name" value="SCP-x_thiolase"/>
    <property type="match status" value="1"/>
</dbReference>
<evidence type="ECO:0000259" key="3">
    <source>
        <dbReference type="Pfam" id="PF22691"/>
    </source>
</evidence>
<organism evidence="4 5">
    <name type="scientific">Archaeoglobus profundus (strain DSM 5631 / JCM 9629 / NBRC 100127 / Av18)</name>
    <dbReference type="NCBI Taxonomy" id="572546"/>
    <lineage>
        <taxon>Archaea</taxon>
        <taxon>Methanobacteriati</taxon>
        <taxon>Methanobacteriota</taxon>
        <taxon>Archaeoglobi</taxon>
        <taxon>Archaeoglobales</taxon>
        <taxon>Archaeoglobaceae</taxon>
        <taxon>Archaeoglobus</taxon>
    </lineage>
</organism>
<dbReference type="GO" id="GO:0016747">
    <property type="term" value="F:acyltransferase activity, transferring groups other than amino-acyl groups"/>
    <property type="evidence" value="ECO:0007669"/>
    <property type="project" value="InterPro"/>
</dbReference>
<evidence type="ECO:0000256" key="1">
    <source>
        <dbReference type="ARBA" id="ARBA00023229"/>
    </source>
</evidence>
<dbReference type="GeneID" id="8739763"/>
<dbReference type="KEGG" id="apo:Arcpr_1086"/>
<accession>D2RDF1</accession>
<reference evidence="4 5" key="1">
    <citation type="journal article" date="2010" name="Stand. Genomic Sci.">
        <title>Complete genome sequence of Archaeoglobus profundus type strain (AV18).</title>
        <authorList>
            <person name="von Jan M."/>
            <person name="Lapidus A."/>
            <person name="Del Rio T.G."/>
            <person name="Copeland A."/>
            <person name="Tice H."/>
            <person name="Cheng J.F."/>
            <person name="Lucas S."/>
            <person name="Chen F."/>
            <person name="Nolan M."/>
            <person name="Goodwin L."/>
            <person name="Han C."/>
            <person name="Pitluck S."/>
            <person name="Liolios K."/>
            <person name="Ivanova N."/>
            <person name="Mavromatis K."/>
            <person name="Ovchinnikova G."/>
            <person name="Chertkov O."/>
            <person name="Pati A."/>
            <person name="Chen A."/>
            <person name="Palaniappan K."/>
            <person name="Land M."/>
            <person name="Hauser L."/>
            <person name="Chang Y.J."/>
            <person name="Jeffries C.D."/>
            <person name="Saunders E."/>
            <person name="Brettin T."/>
            <person name="Detter J.C."/>
            <person name="Chain P."/>
            <person name="Eichinger K."/>
            <person name="Huber H."/>
            <person name="Spring S."/>
            <person name="Rohde M."/>
            <person name="Goker M."/>
            <person name="Wirth R."/>
            <person name="Woyke T."/>
            <person name="Bristow J."/>
            <person name="Eisen J.A."/>
            <person name="Markowitz V."/>
            <person name="Hugenholtz P."/>
            <person name="Kyrpides N.C."/>
            <person name="Klenk H.P."/>
        </authorList>
    </citation>
    <scope>NUCLEOTIDE SEQUENCE [LARGE SCALE GENOMIC DNA]</scope>
    <source>
        <strain evidence="5">DSM 5631 / JCM 9629 / NBRC 100127 / Av18</strain>
    </source>
</reference>
<dbReference type="InterPro" id="IPR002155">
    <property type="entry name" value="Thiolase"/>
</dbReference>
<dbReference type="Pfam" id="PF22691">
    <property type="entry name" value="Thiolase_C_1"/>
    <property type="match status" value="1"/>
</dbReference>
<dbReference type="STRING" id="572546.Arcpr_1086"/>
<dbReference type="PIRSF" id="PIRSF000429">
    <property type="entry name" value="Ac-CoA_Ac_transf"/>
    <property type="match status" value="1"/>
</dbReference>
<proteinExistence type="predicted"/>
<evidence type="ECO:0000259" key="2">
    <source>
        <dbReference type="Pfam" id="PF00108"/>
    </source>
</evidence>
<protein>
    <submittedName>
        <fullName evidence="4">AtoB5</fullName>
    </submittedName>
</protein>
<dbReference type="EMBL" id="CP001857">
    <property type="protein sequence ID" value="ADB58145.1"/>
    <property type="molecule type" value="Genomic_DNA"/>
</dbReference>
<gene>
    <name evidence="4" type="ordered locus">Arcpr_1086</name>
</gene>
<sequence length="393" mass="41853">MDVVVMGVGQTKFGSHPDKSLPELFAQAFFEAFDSSNIELKDIEALYIGNFVGEITDGSANLGGFIADEIGLSGIQAMRYESACCSSAVAFKEACLAIKHGIYDCVVVGGVEKLKSAGTAIGTRALATAVDGVYEINTGLTFPGVFALVARLYAETYGIPLEKLREMMAYVSIKNHRYGARNPKAQFYNKLGNLKVEDVLNSKMISSPLTLLDCCPMTDGASAVVLASESFAKDRIDEPVYVRGVGQSSAGSLFRQKKEIVKALPRRKSSEMAYKMAGLSPKDIDVALVHDCFTIAEIVALEAMGFFNYGEGAKATAEGLTNIGGDVAVNIDGGLIGKGHPVGATGTAQIYSAVKILRNELDFVKVDAENVITDTLGGDFGTLVNVILSVHRR</sequence>
<dbReference type="OrthoDB" id="167534at2157"/>
<dbReference type="AlphaFoldDB" id="D2RDF1"/>
<feature type="domain" description="Thiolase C-terminal" evidence="3">
    <location>
        <begin position="246"/>
        <end position="389"/>
    </location>
</feature>
<dbReference type="PaxDb" id="572546-Arcpr_1086"/>